<dbReference type="InterPro" id="IPR027417">
    <property type="entry name" value="P-loop_NTPase"/>
</dbReference>
<accession>A0ABS5ZPN1</accession>
<organism evidence="1 2">
    <name type="scientific">Acidithiobacillus concretivorus</name>
    <dbReference type="NCBI Taxonomy" id="3063952"/>
    <lineage>
        <taxon>Bacteria</taxon>
        <taxon>Pseudomonadati</taxon>
        <taxon>Pseudomonadota</taxon>
        <taxon>Acidithiobacillia</taxon>
        <taxon>Acidithiobacillales</taxon>
        <taxon>Acidithiobacillaceae</taxon>
        <taxon>Acidithiobacillus</taxon>
    </lineage>
</organism>
<dbReference type="Proteomes" id="UP001197028">
    <property type="component" value="Unassembled WGS sequence"/>
</dbReference>
<dbReference type="SUPFAM" id="SSF52540">
    <property type="entry name" value="P-loop containing nucleoside triphosphate hydrolases"/>
    <property type="match status" value="1"/>
</dbReference>
<dbReference type="Pfam" id="PF13671">
    <property type="entry name" value="AAA_33"/>
    <property type="match status" value="1"/>
</dbReference>
<comment type="caution">
    <text evidence="1">The sequence shown here is derived from an EMBL/GenBank/DDBJ whole genome shotgun (WGS) entry which is preliminary data.</text>
</comment>
<gene>
    <name evidence="1" type="ORF">HJG40_03865</name>
</gene>
<dbReference type="EMBL" id="JABELD010000024">
    <property type="protein sequence ID" value="MBU2737954.1"/>
    <property type="molecule type" value="Genomic_DNA"/>
</dbReference>
<keyword evidence="2" id="KW-1185">Reference proteome</keyword>
<sequence>MGELKQKDKIKMSADSQPVDQENLPLVIFTVGTAASGKSSWAISMQAKHPGLRILILERDMIRVALQEAETGQPFSWSEWNPAWESKVQWLWEQRVRDAVKQCEVLILADTHLDVVELQKKATWLRELGLTDFTLKYFPALPLTDLLRRDQGRTHPVGGEALREHLKKIVAEDRYWAAIEGI</sequence>
<protein>
    <recommendedName>
        <fullName evidence="3">AAA family ATPase</fullName>
    </recommendedName>
</protein>
<evidence type="ECO:0000313" key="1">
    <source>
        <dbReference type="EMBL" id="MBU2737954.1"/>
    </source>
</evidence>
<name>A0ABS5ZPN1_9PROT</name>
<reference evidence="1 2" key="1">
    <citation type="journal article" date="2021" name="ISME J.">
        <title>Genomic evolution of the class Acidithiobacillia: deep-branching Proteobacteria living in extreme acidic conditions.</title>
        <authorList>
            <person name="Moya-Beltran A."/>
            <person name="Beard S."/>
            <person name="Rojas-Villalobos C."/>
            <person name="Issotta F."/>
            <person name="Gallardo Y."/>
            <person name="Ulloa R."/>
            <person name="Giaveno A."/>
            <person name="Degli Esposti M."/>
            <person name="Johnson D.B."/>
            <person name="Quatrini R."/>
        </authorList>
    </citation>
    <scope>NUCLEOTIDE SEQUENCE [LARGE SCALE GENOMIC DNA]</scope>
    <source>
        <strain evidence="1 2">ATCC 19703</strain>
    </source>
</reference>
<dbReference type="Gene3D" id="3.40.50.300">
    <property type="entry name" value="P-loop containing nucleotide triphosphate hydrolases"/>
    <property type="match status" value="1"/>
</dbReference>
<evidence type="ECO:0008006" key="3">
    <source>
        <dbReference type="Google" id="ProtNLM"/>
    </source>
</evidence>
<evidence type="ECO:0000313" key="2">
    <source>
        <dbReference type="Proteomes" id="UP001197028"/>
    </source>
</evidence>
<proteinExistence type="predicted"/>